<proteinExistence type="predicted"/>
<feature type="region of interest" description="Disordered" evidence="1">
    <location>
        <begin position="201"/>
        <end position="221"/>
    </location>
</feature>
<reference evidence="2" key="1">
    <citation type="submission" date="2022-08" db="UniProtKB">
        <authorList>
            <consortium name="EnsemblMetazoa"/>
        </authorList>
    </citation>
    <scope>IDENTIFICATION</scope>
    <source>
        <strain evidence="2">05x7-T-G4-1.051#20</strain>
    </source>
</reference>
<name>A0A8W8MD32_MAGGI</name>
<dbReference type="Proteomes" id="UP000005408">
    <property type="component" value="Unassembled WGS sequence"/>
</dbReference>
<evidence type="ECO:0000313" key="2">
    <source>
        <dbReference type="EnsemblMetazoa" id="G33050.1:cds"/>
    </source>
</evidence>
<keyword evidence="3" id="KW-1185">Reference proteome</keyword>
<protein>
    <submittedName>
        <fullName evidence="2">Uncharacterized protein</fullName>
    </submittedName>
</protein>
<accession>A0A8W8MD32</accession>
<sequence>MSSVNPVFHSLGFGQDHDYNSANMPVQQVYNNRQCGFNCVCCARMLLGNYCPCAFPKQSVSTQTDSFDELPLSMSKENLWTRGTSEHSTMQRLINNTIEKYSLKNARDSHLSAAVKEVKNYICASTTVGGVDDKKIAERMKRTLQWKRYYSRKRTHAAEKGIGIRDLFKRRKSLGDEKENLLPKAVDEDLHDIGIENRAYVPSDSDSDSDIPLSALASKKK</sequence>
<evidence type="ECO:0000256" key="1">
    <source>
        <dbReference type="SAM" id="MobiDB-lite"/>
    </source>
</evidence>
<evidence type="ECO:0000313" key="3">
    <source>
        <dbReference type="Proteomes" id="UP000005408"/>
    </source>
</evidence>
<dbReference type="EnsemblMetazoa" id="G33050.1">
    <property type="protein sequence ID" value="G33050.1:cds"/>
    <property type="gene ID" value="G33050"/>
</dbReference>
<organism evidence="2 3">
    <name type="scientific">Magallana gigas</name>
    <name type="common">Pacific oyster</name>
    <name type="synonym">Crassostrea gigas</name>
    <dbReference type="NCBI Taxonomy" id="29159"/>
    <lineage>
        <taxon>Eukaryota</taxon>
        <taxon>Metazoa</taxon>
        <taxon>Spiralia</taxon>
        <taxon>Lophotrochozoa</taxon>
        <taxon>Mollusca</taxon>
        <taxon>Bivalvia</taxon>
        <taxon>Autobranchia</taxon>
        <taxon>Pteriomorphia</taxon>
        <taxon>Ostreida</taxon>
        <taxon>Ostreoidea</taxon>
        <taxon>Ostreidae</taxon>
        <taxon>Magallana</taxon>
    </lineage>
</organism>
<dbReference type="AlphaFoldDB" id="A0A8W8MD32"/>